<dbReference type="AlphaFoldDB" id="A0A939KIE0"/>
<dbReference type="NCBIfam" id="TIGR02823">
    <property type="entry name" value="oxido_YhdH"/>
    <property type="match status" value="1"/>
</dbReference>
<accession>A0A939KIE0</accession>
<dbReference type="SUPFAM" id="SSF51735">
    <property type="entry name" value="NAD(P)-binding Rossmann-fold domains"/>
    <property type="match status" value="1"/>
</dbReference>
<dbReference type="Pfam" id="PF08240">
    <property type="entry name" value="ADH_N"/>
    <property type="match status" value="1"/>
</dbReference>
<gene>
    <name evidence="4" type="ORF">J3A84_02250</name>
</gene>
<sequence length="325" mass="35671">MKNKALILNLKEDKFGAEYLDADRKPLEKGEVRVKTAFSGINFKDRLAMKPESKVVRKYPIVPGIDFSGYVEETGSSQFAVGDEVFVTGLGYGTDRDGGFSEYVIVKEEDLCVVPDGLSLKEVMQIGTAGFTAALSVDAVSRGEALTNREILVTGGTGGVSSFAIMLLNSLGAKVTAATRSLDHEAYLRSLGAHHVILFETLLEKRKPLSKERWDGVIDATGGEATGNLLTEIRYGGTLAVSGNLSGTKFSTTVFPFILRGISLQGIDSVYVTRERKMDLFNKMAREWKMENLDRVIYKEVAFKDLKEELLRESNGTGRVLVTFK</sequence>
<dbReference type="GO" id="GO:0043958">
    <property type="term" value="F:acryloyl-CoA reductase (NADH) activity"/>
    <property type="evidence" value="ECO:0007669"/>
    <property type="project" value="UniProtKB-EC"/>
</dbReference>
<evidence type="ECO:0000313" key="5">
    <source>
        <dbReference type="Proteomes" id="UP000664218"/>
    </source>
</evidence>
<dbReference type="InterPro" id="IPR020843">
    <property type="entry name" value="ER"/>
</dbReference>
<dbReference type="Gene3D" id="3.40.50.720">
    <property type="entry name" value="NAD(P)-binding Rossmann-like Domain"/>
    <property type="match status" value="1"/>
</dbReference>
<evidence type="ECO:0000313" key="4">
    <source>
        <dbReference type="EMBL" id="MBO1263866.1"/>
    </source>
</evidence>
<evidence type="ECO:0000259" key="3">
    <source>
        <dbReference type="SMART" id="SM00829"/>
    </source>
</evidence>
<dbReference type="PANTHER" id="PTHR48106">
    <property type="entry name" value="QUINONE OXIDOREDUCTASE PIG3-RELATED"/>
    <property type="match status" value="1"/>
</dbReference>
<dbReference type="GO" id="GO:0070402">
    <property type="term" value="F:NADPH binding"/>
    <property type="evidence" value="ECO:0007669"/>
    <property type="project" value="TreeGrafter"/>
</dbReference>
<dbReference type="RefSeq" id="WP_207598368.1">
    <property type="nucleotide sequence ID" value="NZ_JAFNJU010000001.1"/>
</dbReference>
<dbReference type="InterPro" id="IPR013154">
    <property type="entry name" value="ADH-like_N"/>
</dbReference>
<name>A0A939KIE0_9CLOT</name>
<dbReference type="InterPro" id="IPR014188">
    <property type="entry name" value="Acrylyl-CoA_reductase_AcuI"/>
</dbReference>
<dbReference type="InterPro" id="IPR036291">
    <property type="entry name" value="NAD(P)-bd_dom_sf"/>
</dbReference>
<dbReference type="EC" id="1.3.1.95" evidence="4"/>
<keyword evidence="2 4" id="KW-0560">Oxidoreductase</keyword>
<feature type="domain" description="Enoyl reductase (ER)" evidence="3">
    <location>
        <begin position="16"/>
        <end position="322"/>
    </location>
</feature>
<keyword evidence="1" id="KW-0521">NADP</keyword>
<dbReference type="InterPro" id="IPR013149">
    <property type="entry name" value="ADH-like_C"/>
</dbReference>
<dbReference type="PANTHER" id="PTHR48106:SF18">
    <property type="entry name" value="QUINONE OXIDOREDUCTASE PIG3"/>
    <property type="match status" value="1"/>
</dbReference>
<dbReference type="SUPFAM" id="SSF50129">
    <property type="entry name" value="GroES-like"/>
    <property type="match status" value="1"/>
</dbReference>
<dbReference type="CDD" id="cd05280">
    <property type="entry name" value="MDR_yhdh_yhfp"/>
    <property type="match status" value="1"/>
</dbReference>
<dbReference type="InterPro" id="IPR011032">
    <property type="entry name" value="GroES-like_sf"/>
</dbReference>
<dbReference type="GO" id="GO:0016651">
    <property type="term" value="F:oxidoreductase activity, acting on NAD(P)H"/>
    <property type="evidence" value="ECO:0007669"/>
    <property type="project" value="TreeGrafter"/>
</dbReference>
<reference evidence="4" key="1">
    <citation type="submission" date="2021-03" db="EMBL/GenBank/DDBJ databases">
        <title>Proteiniclasticum marinus sp. nov., isolated from tidal flat sediment.</title>
        <authorList>
            <person name="Namirimu T."/>
            <person name="Yang J.-A."/>
            <person name="Yang S.-H."/>
            <person name="Kim Y.-J."/>
            <person name="Kwon K.K."/>
        </authorList>
    </citation>
    <scope>NUCLEOTIDE SEQUENCE</scope>
    <source>
        <strain evidence="4">SCR006</strain>
    </source>
</reference>
<comment type="caution">
    <text evidence="4">The sequence shown here is derived from an EMBL/GenBank/DDBJ whole genome shotgun (WGS) entry which is preliminary data.</text>
</comment>
<evidence type="ECO:0000256" key="1">
    <source>
        <dbReference type="ARBA" id="ARBA00022857"/>
    </source>
</evidence>
<evidence type="ECO:0000256" key="2">
    <source>
        <dbReference type="ARBA" id="ARBA00023002"/>
    </source>
</evidence>
<dbReference type="Pfam" id="PF00107">
    <property type="entry name" value="ADH_zinc_N"/>
    <property type="match status" value="1"/>
</dbReference>
<protein>
    <submittedName>
        <fullName evidence="4">Acryloyl-CoA reductase</fullName>
        <ecNumber evidence="4">1.3.1.95</ecNumber>
    </submittedName>
</protein>
<keyword evidence="5" id="KW-1185">Reference proteome</keyword>
<dbReference type="EMBL" id="JAFNJU010000001">
    <property type="protein sequence ID" value="MBO1263866.1"/>
    <property type="molecule type" value="Genomic_DNA"/>
</dbReference>
<proteinExistence type="predicted"/>
<dbReference type="Gene3D" id="3.90.180.10">
    <property type="entry name" value="Medium-chain alcohol dehydrogenases, catalytic domain"/>
    <property type="match status" value="1"/>
</dbReference>
<dbReference type="SMART" id="SM00829">
    <property type="entry name" value="PKS_ER"/>
    <property type="match status" value="1"/>
</dbReference>
<organism evidence="4 5">
    <name type="scientific">Proteiniclasticum aestuarii</name>
    <dbReference type="NCBI Taxonomy" id="2817862"/>
    <lineage>
        <taxon>Bacteria</taxon>
        <taxon>Bacillati</taxon>
        <taxon>Bacillota</taxon>
        <taxon>Clostridia</taxon>
        <taxon>Eubacteriales</taxon>
        <taxon>Clostridiaceae</taxon>
        <taxon>Proteiniclasticum</taxon>
    </lineage>
</organism>
<dbReference type="Proteomes" id="UP000664218">
    <property type="component" value="Unassembled WGS sequence"/>
</dbReference>